<keyword evidence="1" id="KW-0802">TPR repeat</keyword>
<evidence type="ECO:0000259" key="2">
    <source>
        <dbReference type="PROSITE" id="PS50943"/>
    </source>
</evidence>
<dbReference type="PANTHER" id="PTHR37038:SF14">
    <property type="entry name" value="TRANSCRIPTIONAL ACTIVATOR"/>
    <property type="match status" value="1"/>
</dbReference>
<dbReference type="EMBL" id="BJXW01000005">
    <property type="protein sequence ID" value="GEN30120.1"/>
    <property type="molecule type" value="Genomic_DNA"/>
</dbReference>
<dbReference type="Pfam" id="PF13424">
    <property type="entry name" value="TPR_12"/>
    <property type="match status" value="1"/>
</dbReference>
<dbReference type="SUPFAM" id="SSF47413">
    <property type="entry name" value="lambda repressor-like DNA-binding domains"/>
    <property type="match status" value="1"/>
</dbReference>
<keyword evidence="4" id="KW-1185">Reference proteome</keyword>
<feature type="repeat" description="TPR" evidence="1">
    <location>
        <begin position="197"/>
        <end position="230"/>
    </location>
</feature>
<evidence type="ECO:0000313" key="3">
    <source>
        <dbReference type="EMBL" id="GEN30120.1"/>
    </source>
</evidence>
<organism evidence="3 4">
    <name type="scientific">Cerasibacillus quisquiliarum</name>
    <dbReference type="NCBI Taxonomy" id="227865"/>
    <lineage>
        <taxon>Bacteria</taxon>
        <taxon>Bacillati</taxon>
        <taxon>Bacillota</taxon>
        <taxon>Bacilli</taxon>
        <taxon>Bacillales</taxon>
        <taxon>Bacillaceae</taxon>
        <taxon>Cerasibacillus</taxon>
    </lineage>
</organism>
<dbReference type="Gene3D" id="1.10.260.40">
    <property type="entry name" value="lambda repressor-like DNA-binding domains"/>
    <property type="match status" value="1"/>
</dbReference>
<dbReference type="Pfam" id="PF13181">
    <property type="entry name" value="TPR_8"/>
    <property type="match status" value="2"/>
</dbReference>
<dbReference type="AlphaFoldDB" id="A0A511UU47"/>
<dbReference type="InterPro" id="IPR001387">
    <property type="entry name" value="Cro/C1-type_HTH"/>
</dbReference>
<dbReference type="InterPro" id="IPR053163">
    <property type="entry name" value="HTH-type_regulator_Rgg"/>
</dbReference>
<dbReference type="SMART" id="SM00530">
    <property type="entry name" value="HTH_XRE"/>
    <property type="match status" value="1"/>
</dbReference>
<sequence>MNHIAQRIREMRIEKGLTQAELAEGVITRSYLSQIERGAFEPSYDVIEKLAKKLECNIEDLLNQKPKNKSLLLLQIQRDIKLAEKSILESKINKAKKIIENPTFDLLEEDTSDEEKGILYWIKGKIYEHANHLTDAMANYRKSAQVLNEVNQEKAVRSLVDLGSVYTLNNQNYEALNILNKANKLAIYEQISGQTRISLLLNLGIVHGKLNELYSAINFLEEALDLNHSMELYYKSAEINMALGICYMQLNKTDEAHQCYSKAIDFFMLINDVENQAGTLNNLGILLRQTGHLQESVEKFNKSIALFKELGKENKIVNVELELAETLLHLKEYEKLEQICCQIIEGSAEKQYVGKANELLGDMEKARKNYAKAIEYYQAAKKLTDTNSGAMSRLINKQANIFHILGDYKKSSTMLVEHMTN</sequence>
<dbReference type="PROSITE" id="PS50005">
    <property type="entry name" value="TPR"/>
    <property type="match status" value="1"/>
</dbReference>
<evidence type="ECO:0000256" key="1">
    <source>
        <dbReference type="PROSITE-ProRule" id="PRU00339"/>
    </source>
</evidence>
<dbReference type="PROSITE" id="PS50943">
    <property type="entry name" value="HTH_CROC1"/>
    <property type="match status" value="1"/>
</dbReference>
<comment type="caution">
    <text evidence="3">The sequence shown here is derived from an EMBL/GenBank/DDBJ whole genome shotgun (WGS) entry which is preliminary data.</text>
</comment>
<dbReference type="Gene3D" id="1.25.40.10">
    <property type="entry name" value="Tetratricopeptide repeat domain"/>
    <property type="match status" value="2"/>
</dbReference>
<dbReference type="SUPFAM" id="SSF48452">
    <property type="entry name" value="TPR-like"/>
    <property type="match status" value="2"/>
</dbReference>
<gene>
    <name evidence="3" type="ORF">CQU01_03580</name>
</gene>
<dbReference type="OrthoDB" id="2470999at2"/>
<dbReference type="InterPro" id="IPR019734">
    <property type="entry name" value="TPR_rpt"/>
</dbReference>
<dbReference type="InterPro" id="IPR010982">
    <property type="entry name" value="Lambda_DNA-bd_dom_sf"/>
</dbReference>
<dbReference type="InterPro" id="IPR011990">
    <property type="entry name" value="TPR-like_helical_dom_sf"/>
</dbReference>
<protein>
    <recommendedName>
        <fullName evidence="2">HTH cro/C1-type domain-containing protein</fullName>
    </recommendedName>
</protein>
<evidence type="ECO:0000313" key="4">
    <source>
        <dbReference type="Proteomes" id="UP000321491"/>
    </source>
</evidence>
<dbReference type="SMART" id="SM00028">
    <property type="entry name" value="TPR"/>
    <property type="match status" value="6"/>
</dbReference>
<dbReference type="RefSeq" id="WP_146935111.1">
    <property type="nucleotide sequence ID" value="NZ_BJXW01000005.1"/>
</dbReference>
<dbReference type="CDD" id="cd00093">
    <property type="entry name" value="HTH_XRE"/>
    <property type="match status" value="1"/>
</dbReference>
<proteinExistence type="predicted"/>
<accession>A0A511UU47</accession>
<feature type="domain" description="HTH cro/C1-type" evidence="2">
    <location>
        <begin position="8"/>
        <end position="61"/>
    </location>
</feature>
<dbReference type="PANTHER" id="PTHR37038">
    <property type="entry name" value="TRANSCRIPTIONAL REGULATOR-RELATED"/>
    <property type="match status" value="1"/>
</dbReference>
<name>A0A511UU47_9BACI</name>
<reference evidence="3 4" key="1">
    <citation type="submission" date="2019-07" db="EMBL/GenBank/DDBJ databases">
        <title>Whole genome shotgun sequence of Cerasibacillus quisquiliarum NBRC 102429.</title>
        <authorList>
            <person name="Hosoyama A."/>
            <person name="Uohara A."/>
            <person name="Ohji S."/>
            <person name="Ichikawa N."/>
        </authorList>
    </citation>
    <scope>NUCLEOTIDE SEQUENCE [LARGE SCALE GENOMIC DNA]</scope>
    <source>
        <strain evidence="3 4">NBRC 102429</strain>
    </source>
</reference>
<dbReference type="GO" id="GO:0003677">
    <property type="term" value="F:DNA binding"/>
    <property type="evidence" value="ECO:0007669"/>
    <property type="project" value="InterPro"/>
</dbReference>
<dbReference type="Pfam" id="PF01381">
    <property type="entry name" value="HTH_3"/>
    <property type="match status" value="1"/>
</dbReference>
<dbReference type="Proteomes" id="UP000321491">
    <property type="component" value="Unassembled WGS sequence"/>
</dbReference>